<dbReference type="PATRIC" id="fig|570156.3.peg.3237"/>
<evidence type="ECO:0000313" key="1">
    <source>
        <dbReference type="EMBL" id="KPM83564.1"/>
    </source>
</evidence>
<sequence length="132" mass="15224">MNNATAKRVETEFDAVLALGAKKRLAYMFETVQEFKQVWILNDEHGCVMLSNEDDDCVPVWPSREFAQSWATGEWQGCTPKAIPVKDWLSRWTPGLEQDDLLIAVFPTDQDDGTILFPDEFDSQLRIPKRRF</sequence>
<dbReference type="Proteomes" id="UP000050378">
    <property type="component" value="Unassembled WGS sequence"/>
</dbReference>
<organism evidence="1 2">
    <name type="scientific">Pseudoalteromonas lipolytica</name>
    <dbReference type="NCBI Taxonomy" id="570156"/>
    <lineage>
        <taxon>Bacteria</taxon>
        <taxon>Pseudomonadati</taxon>
        <taxon>Pseudomonadota</taxon>
        <taxon>Gammaproteobacteria</taxon>
        <taxon>Alteromonadales</taxon>
        <taxon>Pseudoalteromonadaceae</taxon>
        <taxon>Pseudoalteromonas</taxon>
    </lineage>
</organism>
<gene>
    <name evidence="1" type="ORF">AOG27_10765</name>
</gene>
<dbReference type="RefSeq" id="WP_054553022.1">
    <property type="nucleotide sequence ID" value="NZ_LJTC01000006.1"/>
</dbReference>
<name>A0A0P7DR93_9GAMM</name>
<evidence type="ECO:0000313" key="2">
    <source>
        <dbReference type="Proteomes" id="UP000050378"/>
    </source>
</evidence>
<dbReference type="EMBL" id="LJTC01000006">
    <property type="protein sequence ID" value="KPM83564.1"/>
    <property type="molecule type" value="Genomic_DNA"/>
</dbReference>
<proteinExistence type="predicted"/>
<dbReference type="STRING" id="570156.AOG27_10765"/>
<dbReference type="Pfam" id="PF11042">
    <property type="entry name" value="DUF2750"/>
    <property type="match status" value="1"/>
</dbReference>
<reference evidence="1 2" key="1">
    <citation type="submission" date="2015-09" db="EMBL/GenBank/DDBJ databases">
        <title>Draft Genome Sequence of Pseudoalteromonas lipolytica UCD-48B.</title>
        <authorList>
            <person name="Krusor M."/>
            <person name="Coil D.A."/>
            <person name="Lang J.M."/>
            <person name="Eisen J.A."/>
            <person name="Alexiev A."/>
        </authorList>
    </citation>
    <scope>NUCLEOTIDE SEQUENCE [LARGE SCALE GENOMIC DNA]</scope>
    <source>
        <strain evidence="1 2">UCD-48B</strain>
    </source>
</reference>
<dbReference type="InterPro" id="IPR021284">
    <property type="entry name" value="DUF2750"/>
</dbReference>
<accession>A0A0P7DR93</accession>
<protein>
    <submittedName>
        <fullName evidence="1">Phage-shock protein</fullName>
    </submittedName>
</protein>
<dbReference type="OrthoDB" id="2936081at2"/>
<dbReference type="AlphaFoldDB" id="A0A0P7DR93"/>
<comment type="caution">
    <text evidence="1">The sequence shown here is derived from an EMBL/GenBank/DDBJ whole genome shotgun (WGS) entry which is preliminary data.</text>
</comment>